<gene>
    <name evidence="2" type="ORF">LEL_06427</name>
</gene>
<feature type="chain" id="PRO_5007897268" evidence="1">
    <location>
        <begin position="18"/>
        <end position="143"/>
    </location>
</feature>
<feature type="signal peptide" evidence="1">
    <location>
        <begin position="1"/>
        <end position="17"/>
    </location>
</feature>
<keyword evidence="3" id="KW-1185">Reference proteome</keyword>
<evidence type="ECO:0000313" key="3">
    <source>
        <dbReference type="Proteomes" id="UP000076881"/>
    </source>
</evidence>
<dbReference type="AlphaFoldDB" id="A0A168GPD3"/>
<reference evidence="2 3" key="1">
    <citation type="journal article" date="2016" name="Genome Biol. Evol.">
        <title>Divergent and convergent evolution of fungal pathogenicity.</title>
        <authorList>
            <person name="Shang Y."/>
            <person name="Xiao G."/>
            <person name="Zheng P."/>
            <person name="Cen K."/>
            <person name="Zhan S."/>
            <person name="Wang C."/>
        </authorList>
    </citation>
    <scope>NUCLEOTIDE SEQUENCE [LARGE SCALE GENOMIC DNA]</scope>
    <source>
        <strain evidence="2 3">RCEF 1005</strain>
    </source>
</reference>
<dbReference type="EMBL" id="AZHF01000004">
    <property type="protein sequence ID" value="OAA76743.1"/>
    <property type="molecule type" value="Genomic_DNA"/>
</dbReference>
<proteinExistence type="predicted"/>
<keyword evidence="1" id="KW-0732">Signal</keyword>
<dbReference type="Proteomes" id="UP000076881">
    <property type="component" value="Unassembled WGS sequence"/>
</dbReference>
<evidence type="ECO:0000313" key="2">
    <source>
        <dbReference type="EMBL" id="OAA76743.1"/>
    </source>
</evidence>
<evidence type="ECO:0000256" key="1">
    <source>
        <dbReference type="SAM" id="SignalP"/>
    </source>
</evidence>
<dbReference type="OrthoDB" id="10458405at2759"/>
<organism evidence="2 3">
    <name type="scientific">Akanthomyces lecanii RCEF 1005</name>
    <dbReference type="NCBI Taxonomy" id="1081108"/>
    <lineage>
        <taxon>Eukaryota</taxon>
        <taxon>Fungi</taxon>
        <taxon>Dikarya</taxon>
        <taxon>Ascomycota</taxon>
        <taxon>Pezizomycotina</taxon>
        <taxon>Sordariomycetes</taxon>
        <taxon>Hypocreomycetidae</taxon>
        <taxon>Hypocreales</taxon>
        <taxon>Cordycipitaceae</taxon>
        <taxon>Akanthomyces</taxon>
        <taxon>Cordyceps confragosa</taxon>
    </lineage>
</organism>
<name>A0A168GPD3_CORDF</name>
<protein>
    <submittedName>
        <fullName evidence="2">Uncharacterized protein</fullName>
    </submittedName>
</protein>
<sequence length="143" mass="14574">MKFSLIAALSIASLAAGSPVTDSVSKRITASPLHCDCIIDGDDGVSRPCGCNTGRTVALVDGRAAALHCMCLIQDGDGNPVPCDCNHQGSFATEGEQAEKRDAATPVVFVAVKKSLTPQQCLCIIDGGDGQSVPCHCGVAGSK</sequence>
<comment type="caution">
    <text evidence="2">The sequence shown here is derived from an EMBL/GenBank/DDBJ whole genome shotgun (WGS) entry which is preliminary data.</text>
</comment>
<accession>A0A168GPD3</accession>